<evidence type="ECO:0000313" key="3">
    <source>
        <dbReference type="Proteomes" id="UP000637980"/>
    </source>
</evidence>
<gene>
    <name evidence="2" type="ORF">GCM10007094_44030</name>
</gene>
<comment type="caution">
    <text evidence="2">The sequence shown here is derived from an EMBL/GenBank/DDBJ whole genome shotgun (WGS) entry which is preliminary data.</text>
</comment>
<dbReference type="Gene3D" id="1.10.260.40">
    <property type="entry name" value="lambda repressor-like DNA-binding domains"/>
    <property type="match status" value="1"/>
</dbReference>
<evidence type="ECO:0000259" key="1">
    <source>
        <dbReference type="PROSITE" id="PS50943"/>
    </source>
</evidence>
<dbReference type="SUPFAM" id="SSF47413">
    <property type="entry name" value="lambda repressor-like DNA-binding domains"/>
    <property type="match status" value="1"/>
</dbReference>
<accession>A0ABQ3ETP4</accession>
<protein>
    <recommendedName>
        <fullName evidence="1">HTH cro/C1-type domain-containing protein</fullName>
    </recommendedName>
</protein>
<dbReference type="CDD" id="cd00093">
    <property type="entry name" value="HTH_XRE"/>
    <property type="match status" value="1"/>
</dbReference>
<dbReference type="Pfam" id="PF01381">
    <property type="entry name" value="HTH_3"/>
    <property type="match status" value="1"/>
</dbReference>
<sequence length="74" mass="7917">MADISDTVALGKVIRQARKQQSLTQEQLAALSGVGPRFLRELEHGKETSRIGLVFAVLNTLGLSVQITGRGGDI</sequence>
<name>A0ABQ3ETP4_9HYPH</name>
<dbReference type="EMBL" id="BMXE01000013">
    <property type="protein sequence ID" value="GHB49988.1"/>
    <property type="molecule type" value="Genomic_DNA"/>
</dbReference>
<dbReference type="RefSeq" id="WP_189438963.1">
    <property type="nucleotide sequence ID" value="NZ_BMXE01000013.1"/>
</dbReference>
<reference evidence="3" key="1">
    <citation type="journal article" date="2019" name="Int. J. Syst. Evol. Microbiol.">
        <title>The Global Catalogue of Microorganisms (GCM) 10K type strain sequencing project: providing services to taxonomists for standard genome sequencing and annotation.</title>
        <authorList>
            <consortium name="The Broad Institute Genomics Platform"/>
            <consortium name="The Broad Institute Genome Sequencing Center for Infectious Disease"/>
            <person name="Wu L."/>
            <person name="Ma J."/>
        </authorList>
    </citation>
    <scope>NUCLEOTIDE SEQUENCE [LARGE SCALE GENOMIC DNA]</scope>
    <source>
        <strain evidence="3">KCTC 12861</strain>
    </source>
</reference>
<feature type="domain" description="HTH cro/C1-type" evidence="1">
    <location>
        <begin position="14"/>
        <end position="68"/>
    </location>
</feature>
<organism evidence="2 3">
    <name type="scientific">Pseudovibrio japonicus</name>
    <dbReference type="NCBI Taxonomy" id="366534"/>
    <lineage>
        <taxon>Bacteria</taxon>
        <taxon>Pseudomonadati</taxon>
        <taxon>Pseudomonadota</taxon>
        <taxon>Alphaproteobacteria</taxon>
        <taxon>Hyphomicrobiales</taxon>
        <taxon>Stappiaceae</taxon>
        <taxon>Pseudovibrio</taxon>
    </lineage>
</organism>
<dbReference type="Proteomes" id="UP000637980">
    <property type="component" value="Unassembled WGS sequence"/>
</dbReference>
<dbReference type="InterPro" id="IPR001387">
    <property type="entry name" value="Cro/C1-type_HTH"/>
</dbReference>
<dbReference type="SMART" id="SM00530">
    <property type="entry name" value="HTH_XRE"/>
    <property type="match status" value="1"/>
</dbReference>
<proteinExistence type="predicted"/>
<dbReference type="InterPro" id="IPR010982">
    <property type="entry name" value="Lambda_DNA-bd_dom_sf"/>
</dbReference>
<evidence type="ECO:0000313" key="2">
    <source>
        <dbReference type="EMBL" id="GHB49988.1"/>
    </source>
</evidence>
<keyword evidence="3" id="KW-1185">Reference proteome</keyword>
<dbReference type="PROSITE" id="PS50943">
    <property type="entry name" value="HTH_CROC1"/>
    <property type="match status" value="1"/>
</dbReference>